<evidence type="ECO:0000256" key="5">
    <source>
        <dbReference type="ARBA" id="ARBA00022692"/>
    </source>
</evidence>
<evidence type="ECO:0000256" key="8">
    <source>
        <dbReference type="SAM" id="Phobius"/>
    </source>
</evidence>
<name>A0A2D0N586_FLAN2</name>
<comment type="subcellular location">
    <subcellularLocation>
        <location evidence="1">Cell membrane</location>
        <topology evidence="1">Multi-pass membrane protein</topology>
    </subcellularLocation>
</comment>
<keyword evidence="2" id="KW-1003">Cell membrane</keyword>
<evidence type="ECO:0000256" key="2">
    <source>
        <dbReference type="ARBA" id="ARBA00022475"/>
    </source>
</evidence>
<evidence type="ECO:0000256" key="3">
    <source>
        <dbReference type="ARBA" id="ARBA00022676"/>
    </source>
</evidence>
<dbReference type="OrthoDB" id="915562at2"/>
<feature type="transmembrane region" description="Helical" evidence="8">
    <location>
        <begin position="282"/>
        <end position="300"/>
    </location>
</feature>
<dbReference type="PANTHER" id="PTHR33908:SF11">
    <property type="entry name" value="MEMBRANE PROTEIN"/>
    <property type="match status" value="1"/>
</dbReference>
<dbReference type="RefSeq" id="WP_099153141.1">
    <property type="nucleotide sequence ID" value="NZ_PDUD01000031.1"/>
</dbReference>
<accession>A0A2D0N586</accession>
<keyword evidence="7 8" id="KW-0472">Membrane</keyword>
<evidence type="ECO:0000256" key="4">
    <source>
        <dbReference type="ARBA" id="ARBA00022679"/>
    </source>
</evidence>
<keyword evidence="3" id="KW-0328">Glycosyltransferase</keyword>
<dbReference type="Pfam" id="PF13231">
    <property type="entry name" value="PMT_2"/>
    <property type="match status" value="1"/>
</dbReference>
<feature type="transmembrane region" description="Helical" evidence="8">
    <location>
        <begin position="423"/>
        <end position="441"/>
    </location>
</feature>
<keyword evidence="6 8" id="KW-1133">Transmembrane helix</keyword>
<evidence type="ECO:0000259" key="9">
    <source>
        <dbReference type="Pfam" id="PF13231"/>
    </source>
</evidence>
<feature type="transmembrane region" description="Helical" evidence="8">
    <location>
        <begin position="123"/>
        <end position="149"/>
    </location>
</feature>
<dbReference type="InterPro" id="IPR050297">
    <property type="entry name" value="LipidA_mod_glycosyltrf_83"/>
</dbReference>
<keyword evidence="5 8" id="KW-0812">Transmembrane</keyword>
<evidence type="ECO:0000313" key="10">
    <source>
        <dbReference type="EMBL" id="PHN03558.1"/>
    </source>
</evidence>
<dbReference type="Gene3D" id="2.60.120.260">
    <property type="entry name" value="Galactose-binding domain-like"/>
    <property type="match status" value="1"/>
</dbReference>
<keyword evidence="11" id="KW-1185">Reference proteome</keyword>
<feature type="transmembrane region" description="Helical" evidence="8">
    <location>
        <begin position="257"/>
        <end position="275"/>
    </location>
</feature>
<reference evidence="10 11" key="1">
    <citation type="submission" date="2017-10" db="EMBL/GenBank/DDBJ databases">
        <title>The draft genome sequence of Lewinella nigricans NBRC 102662.</title>
        <authorList>
            <person name="Wang K."/>
        </authorList>
    </citation>
    <scope>NUCLEOTIDE SEQUENCE [LARGE SCALE GENOMIC DNA]</scope>
    <source>
        <strain evidence="10 11">NBRC 102662</strain>
    </source>
</reference>
<protein>
    <recommendedName>
        <fullName evidence="9">Glycosyltransferase RgtA/B/C/D-like domain-containing protein</fullName>
    </recommendedName>
</protein>
<organism evidence="10 11">
    <name type="scientific">Flavilitoribacter nigricans (strain ATCC 23147 / DSM 23189 / NBRC 102662 / NCIMB 1420 / SS-2)</name>
    <name type="common">Lewinella nigricans</name>
    <dbReference type="NCBI Taxonomy" id="1122177"/>
    <lineage>
        <taxon>Bacteria</taxon>
        <taxon>Pseudomonadati</taxon>
        <taxon>Bacteroidota</taxon>
        <taxon>Saprospiria</taxon>
        <taxon>Saprospirales</taxon>
        <taxon>Lewinellaceae</taxon>
        <taxon>Flavilitoribacter</taxon>
    </lineage>
</organism>
<feature type="transmembrane region" description="Helical" evidence="8">
    <location>
        <begin position="334"/>
        <end position="354"/>
    </location>
</feature>
<feature type="transmembrane region" description="Helical" evidence="8">
    <location>
        <begin position="54"/>
        <end position="77"/>
    </location>
</feature>
<feature type="transmembrane region" description="Helical" evidence="8">
    <location>
        <begin position="198"/>
        <end position="219"/>
    </location>
</feature>
<comment type="caution">
    <text evidence="10">The sequence shown here is derived from an EMBL/GenBank/DDBJ whole genome shotgun (WGS) entry which is preliminary data.</text>
</comment>
<dbReference type="InterPro" id="IPR038731">
    <property type="entry name" value="RgtA/B/C-like"/>
</dbReference>
<evidence type="ECO:0000256" key="6">
    <source>
        <dbReference type="ARBA" id="ARBA00022989"/>
    </source>
</evidence>
<dbReference type="PANTHER" id="PTHR33908">
    <property type="entry name" value="MANNOSYLTRANSFERASE YKCB-RELATED"/>
    <property type="match status" value="1"/>
</dbReference>
<evidence type="ECO:0000256" key="7">
    <source>
        <dbReference type="ARBA" id="ARBA00023136"/>
    </source>
</evidence>
<sequence>MYLLKSDRSDVPLLLGVWILILLFVNPVGNYPINDDWAYAQIVKRFVETGVYDLGFWPGMTLFTHVMWGSLFCWLFGFSFTVLRLSTLCMAIIGSLVFLELLKSFVRNTWSRRLAVGVLLFNPFFLLLSFSFMTDVPFLTMIISALLFFKKALDEDRYRDWALALLFSVAAILTRQLALIVPLIFSAVLVLKSRRPKHILLAAAIAGISFLSLYGYTAYMEATVGLPPPFGRPESLLDKLNTYFMGVQLQQRGGAHLFYWSIFLIPLLAILDYGFRRKRADLLILAFATFICGYFYAYSYDLIPVGNLFLGLGFGPMPLADIEKGFNPAREIPAAAWLWLQELVFPASVALLYYAGKQAWIGRKAWRDLSGIRLWKLAVLLLLLAYSCFILIDANKFDRYFLPVYPLLIILLCPTAERTPGRLPRIIGGLTLSILALYSLVATRDYHAWQRARWTALDELVVGQGISPRLIDGGFEFNGWYETGPKNPSGSDSKSWWFVNEDVYLLGKDAFDCFEVIKRVPTHTWLDPLGDSLAVLRRPVLIRMDTLFTDLERTGEAGSVQSDDGRYQFSIGGKLDSTVAFSGRRSVLLTPEHPYGLSIQLDSVEACEQITITAWRRGNSGSAGTVIRAPDVEQLHSFERYFVDEESDKGWRRLRHELTVPYNYSPNTLQVYIWNPVIDSVWMDDLRIIRRRSGTE</sequence>
<keyword evidence="4" id="KW-0808">Transferase</keyword>
<dbReference type="EMBL" id="PDUD01000031">
    <property type="protein sequence ID" value="PHN03558.1"/>
    <property type="molecule type" value="Genomic_DNA"/>
</dbReference>
<feature type="transmembrane region" description="Helical" evidence="8">
    <location>
        <begin position="83"/>
        <end position="102"/>
    </location>
</feature>
<feature type="transmembrane region" description="Helical" evidence="8">
    <location>
        <begin position="161"/>
        <end position="191"/>
    </location>
</feature>
<proteinExistence type="predicted"/>
<dbReference type="GO" id="GO:0005886">
    <property type="term" value="C:plasma membrane"/>
    <property type="evidence" value="ECO:0007669"/>
    <property type="project" value="UniProtKB-SubCell"/>
</dbReference>
<gene>
    <name evidence="10" type="ORF">CRP01_26535</name>
</gene>
<evidence type="ECO:0000256" key="1">
    <source>
        <dbReference type="ARBA" id="ARBA00004651"/>
    </source>
</evidence>
<feature type="transmembrane region" description="Helical" evidence="8">
    <location>
        <begin position="12"/>
        <end position="33"/>
    </location>
</feature>
<dbReference type="Proteomes" id="UP000223913">
    <property type="component" value="Unassembled WGS sequence"/>
</dbReference>
<dbReference type="AlphaFoldDB" id="A0A2D0N586"/>
<dbReference type="GO" id="GO:0016763">
    <property type="term" value="F:pentosyltransferase activity"/>
    <property type="evidence" value="ECO:0007669"/>
    <property type="project" value="TreeGrafter"/>
</dbReference>
<dbReference type="GO" id="GO:0009103">
    <property type="term" value="P:lipopolysaccharide biosynthetic process"/>
    <property type="evidence" value="ECO:0007669"/>
    <property type="project" value="UniProtKB-ARBA"/>
</dbReference>
<feature type="domain" description="Glycosyltransferase RgtA/B/C/D-like" evidence="9">
    <location>
        <begin position="70"/>
        <end position="207"/>
    </location>
</feature>
<evidence type="ECO:0000313" key="11">
    <source>
        <dbReference type="Proteomes" id="UP000223913"/>
    </source>
</evidence>
<feature type="transmembrane region" description="Helical" evidence="8">
    <location>
        <begin position="374"/>
        <end position="394"/>
    </location>
</feature>